<dbReference type="Pfam" id="PF00089">
    <property type="entry name" value="Trypsin"/>
    <property type="match status" value="1"/>
</dbReference>
<gene>
    <name evidence="8" type="ORF">B5V51_355</name>
</gene>
<organism evidence="8">
    <name type="scientific">Heliothis virescens</name>
    <name type="common">Tobacco budworm moth</name>
    <dbReference type="NCBI Taxonomy" id="7102"/>
    <lineage>
        <taxon>Eukaryota</taxon>
        <taxon>Metazoa</taxon>
        <taxon>Ecdysozoa</taxon>
        <taxon>Arthropoda</taxon>
        <taxon>Hexapoda</taxon>
        <taxon>Insecta</taxon>
        <taxon>Pterygota</taxon>
        <taxon>Neoptera</taxon>
        <taxon>Endopterygota</taxon>
        <taxon>Lepidoptera</taxon>
        <taxon>Glossata</taxon>
        <taxon>Ditrysia</taxon>
        <taxon>Noctuoidea</taxon>
        <taxon>Noctuidae</taxon>
        <taxon>Heliothinae</taxon>
        <taxon>Heliothis</taxon>
    </lineage>
</organism>
<dbReference type="CDD" id="cd00190">
    <property type="entry name" value="Tryp_SPc"/>
    <property type="match status" value="1"/>
</dbReference>
<feature type="domain" description="Peptidase S1" evidence="7">
    <location>
        <begin position="24"/>
        <end position="252"/>
    </location>
</feature>
<evidence type="ECO:0000259" key="7">
    <source>
        <dbReference type="PROSITE" id="PS50240"/>
    </source>
</evidence>
<dbReference type="PROSITE" id="PS50240">
    <property type="entry name" value="TRYPSIN_DOM"/>
    <property type="match status" value="1"/>
</dbReference>
<feature type="chain" id="PRO_5013508163" description="Peptidase S1 domain-containing protein" evidence="6">
    <location>
        <begin position="17"/>
        <end position="252"/>
    </location>
</feature>
<keyword evidence="1" id="KW-0645">Protease</keyword>
<dbReference type="InterPro" id="IPR043504">
    <property type="entry name" value="Peptidase_S1_PA_chymotrypsin"/>
</dbReference>
<sequence>MRAVFLLAFGLTAVTAVPTKQSVIVGGSLAVISQYPSVAGLLYSTKADNFNQACVGTIVTTKSILTAAHCVYGDTAYRWRARVGSSWANSGGTVHALNSILIHPSFKITSMDYDIAILKSPVVFSNIKPASIAGANYNLPDNQVVWSAGWGAPVAGAAKTEQLRHIQASTINQYTCAARYGIFGANVTANMLCTGWLTIGGRDQCQGDSGNPVYHNSVLVGISSWGYGCANAIYPGVSTRISRLTPWIQANA</sequence>
<evidence type="ECO:0000256" key="4">
    <source>
        <dbReference type="ARBA" id="ARBA00023157"/>
    </source>
</evidence>
<feature type="signal peptide" evidence="6">
    <location>
        <begin position="1"/>
        <end position="16"/>
    </location>
</feature>
<dbReference type="EMBL" id="NWSH01000106">
    <property type="protein sequence ID" value="PCG79494.1"/>
    <property type="molecule type" value="Genomic_DNA"/>
</dbReference>
<dbReference type="InterPro" id="IPR001254">
    <property type="entry name" value="Trypsin_dom"/>
</dbReference>
<dbReference type="AlphaFoldDB" id="A0A2A4K5H6"/>
<evidence type="ECO:0000256" key="2">
    <source>
        <dbReference type="ARBA" id="ARBA00022801"/>
    </source>
</evidence>
<evidence type="ECO:0000256" key="6">
    <source>
        <dbReference type="SAM" id="SignalP"/>
    </source>
</evidence>
<keyword evidence="4" id="KW-1015">Disulfide bond</keyword>
<comment type="caution">
    <text evidence="8">The sequence shown here is derived from an EMBL/GenBank/DDBJ whole genome shotgun (WGS) entry which is preliminary data.</text>
</comment>
<protein>
    <recommendedName>
        <fullName evidence="7">Peptidase S1 domain-containing protein</fullName>
    </recommendedName>
</protein>
<evidence type="ECO:0000256" key="5">
    <source>
        <dbReference type="ARBA" id="ARBA00024195"/>
    </source>
</evidence>
<dbReference type="GO" id="GO:0004252">
    <property type="term" value="F:serine-type endopeptidase activity"/>
    <property type="evidence" value="ECO:0007669"/>
    <property type="project" value="InterPro"/>
</dbReference>
<evidence type="ECO:0000256" key="1">
    <source>
        <dbReference type="ARBA" id="ARBA00022670"/>
    </source>
</evidence>
<dbReference type="InterPro" id="IPR018114">
    <property type="entry name" value="TRYPSIN_HIS"/>
</dbReference>
<dbReference type="PRINTS" id="PR00722">
    <property type="entry name" value="CHYMOTRYPSIN"/>
</dbReference>
<dbReference type="PANTHER" id="PTHR24276:SF91">
    <property type="entry name" value="AT26814P-RELATED"/>
    <property type="match status" value="1"/>
</dbReference>
<dbReference type="InterPro" id="IPR009003">
    <property type="entry name" value="Peptidase_S1_PA"/>
</dbReference>
<dbReference type="Gene3D" id="2.40.10.10">
    <property type="entry name" value="Trypsin-like serine proteases"/>
    <property type="match status" value="1"/>
</dbReference>
<name>A0A2A4K5H6_HELVI</name>
<accession>A0A2A4K5H6</accession>
<keyword evidence="2" id="KW-0378">Hydrolase</keyword>
<evidence type="ECO:0000256" key="3">
    <source>
        <dbReference type="ARBA" id="ARBA00022825"/>
    </source>
</evidence>
<dbReference type="EMBL" id="NWSH01000106">
    <property type="protein sequence ID" value="PCG79495.1"/>
    <property type="molecule type" value="Genomic_DNA"/>
</dbReference>
<dbReference type="SUPFAM" id="SSF50494">
    <property type="entry name" value="Trypsin-like serine proteases"/>
    <property type="match status" value="1"/>
</dbReference>
<reference evidence="8" key="1">
    <citation type="submission" date="2017-09" db="EMBL/GenBank/DDBJ databases">
        <title>Contemporary evolution of a Lepidopteran species, Heliothis virescens, in response to modern agricultural practices.</title>
        <authorList>
            <person name="Fritz M.L."/>
            <person name="Deyonke A.M."/>
            <person name="Papanicolaou A."/>
            <person name="Micinski S."/>
            <person name="Westbrook J."/>
            <person name="Gould F."/>
        </authorList>
    </citation>
    <scope>NUCLEOTIDE SEQUENCE [LARGE SCALE GENOMIC DNA]</scope>
    <source>
        <strain evidence="8">HvINT-</strain>
        <tissue evidence="8">Whole body</tissue>
    </source>
</reference>
<dbReference type="PROSITE" id="PS00134">
    <property type="entry name" value="TRYPSIN_HIS"/>
    <property type="match status" value="1"/>
</dbReference>
<evidence type="ECO:0000313" key="8">
    <source>
        <dbReference type="EMBL" id="PCG79495.1"/>
    </source>
</evidence>
<dbReference type="PANTHER" id="PTHR24276">
    <property type="entry name" value="POLYSERASE-RELATED"/>
    <property type="match status" value="1"/>
</dbReference>
<dbReference type="STRING" id="7102.A0A2A4K5H6"/>
<dbReference type="SMART" id="SM00020">
    <property type="entry name" value="Tryp_SPc"/>
    <property type="match status" value="1"/>
</dbReference>
<comment type="similarity">
    <text evidence="5">Belongs to the peptidase S1 family. CLIP subfamily.</text>
</comment>
<keyword evidence="3" id="KW-0720">Serine protease</keyword>
<dbReference type="GO" id="GO:0006508">
    <property type="term" value="P:proteolysis"/>
    <property type="evidence" value="ECO:0007669"/>
    <property type="project" value="UniProtKB-KW"/>
</dbReference>
<dbReference type="InterPro" id="IPR050430">
    <property type="entry name" value="Peptidase_S1"/>
</dbReference>
<dbReference type="FunFam" id="2.40.10.10:FF:000002">
    <property type="entry name" value="Transmembrane protease serine"/>
    <property type="match status" value="1"/>
</dbReference>
<dbReference type="InterPro" id="IPR001314">
    <property type="entry name" value="Peptidase_S1A"/>
</dbReference>
<proteinExistence type="inferred from homology"/>
<keyword evidence="6" id="KW-0732">Signal</keyword>